<dbReference type="PANTHER" id="PTHR47669:SF1">
    <property type="entry name" value="PHOSPHATIDYLINOSITOL TRANSFER PROTEIN SFH5"/>
    <property type="match status" value="1"/>
</dbReference>
<dbReference type="OrthoDB" id="75724at2759"/>
<evidence type="ECO:0000256" key="8">
    <source>
        <dbReference type="ARBA" id="ARBA00022824"/>
    </source>
</evidence>
<feature type="domain" description="CRAL-TRIO" evidence="16">
    <location>
        <begin position="14"/>
        <end position="189"/>
    </location>
</feature>
<evidence type="ECO:0000313" key="17">
    <source>
        <dbReference type="EMBL" id="KZP21072.1"/>
    </source>
</evidence>
<dbReference type="GO" id="GO:0008526">
    <property type="term" value="F:phosphatidylinositol transfer activity"/>
    <property type="evidence" value="ECO:0007669"/>
    <property type="project" value="UniProtKB-UniRule"/>
</dbReference>
<evidence type="ECO:0000256" key="12">
    <source>
        <dbReference type="ARBA" id="ARBA00023136"/>
    </source>
</evidence>
<evidence type="ECO:0000256" key="5">
    <source>
        <dbReference type="ARBA" id="ARBA00022490"/>
    </source>
</evidence>
<comment type="subcellular location">
    <subcellularLocation>
        <location evidence="15">Cytoplasm</location>
    </subcellularLocation>
    <subcellularLocation>
        <location evidence="2 15">Endoplasmic reticulum membrane</location>
        <topology evidence="2 15">Peripheral membrane protein</topology>
    </subcellularLocation>
    <subcellularLocation>
        <location evidence="15">Microsome membrane</location>
        <topology evidence="15">Peripheral membrane protein</topology>
    </subcellularLocation>
</comment>
<dbReference type="Gene3D" id="3.40.525.10">
    <property type="entry name" value="CRAL-TRIO lipid binding domain"/>
    <property type="match status" value="1"/>
</dbReference>
<accession>A0A166JPB0</accession>
<keyword evidence="11 15" id="KW-0445">Lipid transport</keyword>
<dbReference type="SUPFAM" id="SSF52087">
    <property type="entry name" value="CRAL/TRIO domain"/>
    <property type="match status" value="1"/>
</dbReference>
<evidence type="ECO:0000256" key="6">
    <source>
        <dbReference type="ARBA" id="ARBA00022617"/>
    </source>
</evidence>
<evidence type="ECO:0000256" key="13">
    <source>
        <dbReference type="ARBA" id="ARBA00024146"/>
    </source>
</evidence>
<dbReference type="CDD" id="cd00170">
    <property type="entry name" value="SEC14"/>
    <property type="match status" value="1"/>
</dbReference>
<dbReference type="EMBL" id="KV417550">
    <property type="protein sequence ID" value="KZP21072.1"/>
    <property type="molecule type" value="Genomic_DNA"/>
</dbReference>
<comment type="cofactor">
    <cofactor evidence="1">
        <name>heme b</name>
        <dbReference type="ChEBI" id="CHEBI:60344"/>
    </cofactor>
</comment>
<dbReference type="GO" id="GO:0032541">
    <property type="term" value="C:cortical endoplasmic reticulum"/>
    <property type="evidence" value="ECO:0007669"/>
    <property type="project" value="TreeGrafter"/>
</dbReference>
<evidence type="ECO:0000256" key="15">
    <source>
        <dbReference type="RuleBase" id="RU367059"/>
    </source>
</evidence>
<keyword evidence="6" id="KW-0349">Heme</keyword>
<protein>
    <recommendedName>
        <fullName evidence="15">Phosphatidylinositol transfer protein SFH5</fullName>
        <shortName evidence="15">PITP SFH5</shortName>
    </recommendedName>
</protein>
<dbReference type="AlphaFoldDB" id="A0A166JPB0"/>
<dbReference type="InterPro" id="IPR036865">
    <property type="entry name" value="CRAL-TRIO_dom_sf"/>
</dbReference>
<keyword evidence="4 15" id="KW-0813">Transport</keyword>
<evidence type="ECO:0000256" key="10">
    <source>
        <dbReference type="ARBA" id="ARBA00023004"/>
    </source>
</evidence>
<evidence type="ECO:0000256" key="11">
    <source>
        <dbReference type="ARBA" id="ARBA00023055"/>
    </source>
</evidence>
<keyword evidence="5 15" id="KW-0963">Cytoplasm</keyword>
<evidence type="ECO:0000259" key="16">
    <source>
        <dbReference type="PROSITE" id="PS50191"/>
    </source>
</evidence>
<dbReference type="GO" id="GO:0005789">
    <property type="term" value="C:endoplasmic reticulum membrane"/>
    <property type="evidence" value="ECO:0007669"/>
    <property type="project" value="UniProtKB-SubCell"/>
</dbReference>
<dbReference type="Proteomes" id="UP000076532">
    <property type="component" value="Unassembled WGS sequence"/>
</dbReference>
<keyword evidence="10" id="KW-0408">Iron</keyword>
<evidence type="ECO:0000256" key="7">
    <source>
        <dbReference type="ARBA" id="ARBA00022723"/>
    </source>
</evidence>
<sequence>MLTATVRWRALFKVEELANEEFPENIFGTLGHLCGTDREGHPVVYNLYGGNQDLKAIFADVQRFLRWRVKLMEQSIAKLDFVTVDQMLQVHDYAGVSMRDRDANSKNATQEATSIFQNHYPEFLSRKFFINVPSLLSWIFWLFKSLVSASTFAKMSVVGSGEHAINKALSEVIDEEEIPKRYGGLAEGF</sequence>
<dbReference type="GO" id="GO:0046872">
    <property type="term" value="F:metal ion binding"/>
    <property type="evidence" value="ECO:0007669"/>
    <property type="project" value="UniProtKB-KW"/>
</dbReference>
<reference evidence="17 18" key="1">
    <citation type="journal article" date="2016" name="Mol. Biol. Evol.">
        <title>Comparative Genomics of Early-Diverging Mushroom-Forming Fungi Provides Insights into the Origins of Lignocellulose Decay Capabilities.</title>
        <authorList>
            <person name="Nagy L.G."/>
            <person name="Riley R."/>
            <person name="Tritt A."/>
            <person name="Adam C."/>
            <person name="Daum C."/>
            <person name="Floudas D."/>
            <person name="Sun H."/>
            <person name="Yadav J.S."/>
            <person name="Pangilinan J."/>
            <person name="Larsson K.H."/>
            <person name="Matsuura K."/>
            <person name="Barry K."/>
            <person name="Labutti K."/>
            <person name="Kuo R."/>
            <person name="Ohm R.A."/>
            <person name="Bhattacharya S.S."/>
            <person name="Shirouzu T."/>
            <person name="Yoshinaga Y."/>
            <person name="Martin F.M."/>
            <person name="Grigoriev I.V."/>
            <person name="Hibbett D.S."/>
        </authorList>
    </citation>
    <scope>NUCLEOTIDE SEQUENCE [LARGE SCALE GENOMIC DNA]</scope>
    <source>
        <strain evidence="17 18">CBS 109695</strain>
    </source>
</reference>
<dbReference type="STRING" id="436010.A0A166JPB0"/>
<evidence type="ECO:0000313" key="18">
    <source>
        <dbReference type="Proteomes" id="UP000076532"/>
    </source>
</evidence>
<evidence type="ECO:0000256" key="1">
    <source>
        <dbReference type="ARBA" id="ARBA00001970"/>
    </source>
</evidence>
<evidence type="ECO:0000256" key="9">
    <source>
        <dbReference type="ARBA" id="ARBA00022848"/>
    </source>
</evidence>
<keyword evidence="8 15" id="KW-0256">Endoplasmic reticulum</keyword>
<keyword evidence="12 15" id="KW-0472">Membrane</keyword>
<evidence type="ECO:0000256" key="3">
    <source>
        <dbReference type="ARBA" id="ARBA00006667"/>
    </source>
</evidence>
<organism evidence="17 18">
    <name type="scientific">Athelia psychrophila</name>
    <dbReference type="NCBI Taxonomy" id="1759441"/>
    <lineage>
        <taxon>Eukaryota</taxon>
        <taxon>Fungi</taxon>
        <taxon>Dikarya</taxon>
        <taxon>Basidiomycota</taxon>
        <taxon>Agaricomycotina</taxon>
        <taxon>Agaricomycetes</taxon>
        <taxon>Agaricomycetidae</taxon>
        <taxon>Atheliales</taxon>
        <taxon>Atheliaceae</taxon>
        <taxon>Athelia</taxon>
    </lineage>
</organism>
<proteinExistence type="inferred from homology"/>
<dbReference type="PROSITE" id="PS50191">
    <property type="entry name" value="CRAL_TRIO"/>
    <property type="match status" value="1"/>
</dbReference>
<name>A0A166JPB0_9AGAM</name>
<comment type="similarity">
    <text evidence="3 15">Belongs to the SFH5 family.</text>
</comment>
<keyword evidence="18" id="KW-1185">Reference proteome</keyword>
<dbReference type="Pfam" id="PF00650">
    <property type="entry name" value="CRAL_TRIO"/>
    <property type="match status" value="1"/>
</dbReference>
<dbReference type="GO" id="GO:0005829">
    <property type="term" value="C:cytosol"/>
    <property type="evidence" value="ECO:0007669"/>
    <property type="project" value="TreeGrafter"/>
</dbReference>
<dbReference type="GO" id="GO:0005886">
    <property type="term" value="C:plasma membrane"/>
    <property type="evidence" value="ECO:0007669"/>
    <property type="project" value="TreeGrafter"/>
</dbReference>
<dbReference type="GO" id="GO:0017157">
    <property type="term" value="P:regulation of exocytosis"/>
    <property type="evidence" value="ECO:0007669"/>
    <property type="project" value="TreeGrafter"/>
</dbReference>
<comment type="function">
    <text evidence="14">Non-classical phosphatidylinositol (PtdIns) transfer protein (PITP), which exhibits PtdIns-binding/transfer activity in the absence of detectable PtdCho-binding/transfer activity. Regulates PtdIns(4,5)P2 homeostasis at the plasma membrane. Heme-binding protein that may play a role in organic oxidant-induced stress responses.</text>
</comment>
<dbReference type="InterPro" id="IPR001251">
    <property type="entry name" value="CRAL-TRIO_dom"/>
</dbReference>
<dbReference type="SMART" id="SM00516">
    <property type="entry name" value="SEC14"/>
    <property type="match status" value="1"/>
</dbReference>
<evidence type="ECO:0000256" key="4">
    <source>
        <dbReference type="ARBA" id="ARBA00022448"/>
    </source>
</evidence>
<keyword evidence="9 15" id="KW-0492">Microsome</keyword>
<gene>
    <name evidence="17" type="ORF">FIBSPDRAFT_860979</name>
</gene>
<evidence type="ECO:0000256" key="2">
    <source>
        <dbReference type="ARBA" id="ARBA00004406"/>
    </source>
</evidence>
<dbReference type="GO" id="GO:0043001">
    <property type="term" value="P:Golgi to plasma membrane protein transport"/>
    <property type="evidence" value="ECO:0007669"/>
    <property type="project" value="TreeGrafter"/>
</dbReference>
<dbReference type="InterPro" id="IPR042938">
    <property type="entry name" value="Sfh5"/>
</dbReference>
<keyword evidence="7" id="KW-0479">Metal-binding</keyword>
<dbReference type="PANTHER" id="PTHR47669">
    <property type="entry name" value="PHOSPHATIDYLINOSITOL TRANSFER PROTEIN SFH5"/>
    <property type="match status" value="1"/>
</dbReference>
<comment type="catalytic activity">
    <reaction evidence="13">
        <text>a 1,2-diacyl-sn-glycero-3-phospho-(1D-myo-inositol)(in) = a 1,2-diacyl-sn-glycero-3-phospho-(1D-myo-inositol)(out)</text>
        <dbReference type="Rhea" id="RHEA:38691"/>
        <dbReference type="ChEBI" id="CHEBI:57880"/>
    </reaction>
    <physiologicalReaction direction="left-to-right" evidence="13">
        <dbReference type="Rhea" id="RHEA:38692"/>
    </physiologicalReaction>
</comment>
<evidence type="ECO:0000256" key="14">
    <source>
        <dbReference type="ARBA" id="ARBA00024180"/>
    </source>
</evidence>